<dbReference type="WBParaSite" id="PS1159_v2.g24753.t1">
    <property type="protein sequence ID" value="PS1159_v2.g24753.t1"/>
    <property type="gene ID" value="PS1159_v2.g24753"/>
</dbReference>
<organism evidence="1 2">
    <name type="scientific">Panagrolaimus sp. PS1159</name>
    <dbReference type="NCBI Taxonomy" id="55785"/>
    <lineage>
        <taxon>Eukaryota</taxon>
        <taxon>Metazoa</taxon>
        <taxon>Ecdysozoa</taxon>
        <taxon>Nematoda</taxon>
        <taxon>Chromadorea</taxon>
        <taxon>Rhabditida</taxon>
        <taxon>Tylenchina</taxon>
        <taxon>Panagrolaimomorpha</taxon>
        <taxon>Panagrolaimoidea</taxon>
        <taxon>Panagrolaimidae</taxon>
        <taxon>Panagrolaimus</taxon>
    </lineage>
</organism>
<proteinExistence type="predicted"/>
<evidence type="ECO:0000313" key="2">
    <source>
        <dbReference type="WBParaSite" id="PS1159_v2.g24753.t1"/>
    </source>
</evidence>
<protein>
    <submittedName>
        <fullName evidence="2">NR LBD domain-containing protein</fullName>
    </submittedName>
</protein>
<dbReference type="Proteomes" id="UP000887580">
    <property type="component" value="Unplaced"/>
</dbReference>
<reference evidence="2" key="1">
    <citation type="submission" date="2022-11" db="UniProtKB">
        <authorList>
            <consortium name="WormBaseParasite"/>
        </authorList>
    </citation>
    <scope>IDENTIFICATION</scope>
</reference>
<name>A0AC35G8D5_9BILA</name>
<sequence length="266" mass="31638">MNVEKVYQEVKSILEQELKCFTALDNFNITKKFAESLSKFCEKPKEATVLTENFDQSKRMEYYEKYLVNVSKLLTNIEYFSALSFPEKFALYKRFWQKFQILETCFLSFLYFGNNQDDMRYIVGNDNFIDINSKQFELQKINDETSVFLFPVLDKTKLLIRHIKKTSITIFEFSYICQLLLWSCAEIEEISPQTCKLAEEMIQKASDELHDYYVSDMHMNNYAARQADLIKHVRLTEFVFRDKRQLMAANQIFNFIEHALKLSVLT</sequence>
<accession>A0AC35G8D5</accession>
<evidence type="ECO:0000313" key="1">
    <source>
        <dbReference type="Proteomes" id="UP000887580"/>
    </source>
</evidence>